<dbReference type="AlphaFoldDB" id="A0A316D7A8"/>
<sequence>MSKKDATSAPQQTEHEPKTARFTCEMPEGLRDDLDKMGGELRYSRATLINMACASLVANYEAKGSFIFVDLLNPEHRTTKKGGR</sequence>
<evidence type="ECO:0000313" key="2">
    <source>
        <dbReference type="EMBL" id="PWK05269.1"/>
    </source>
</evidence>
<dbReference type="OrthoDB" id="3568407at2"/>
<accession>A0A316D7A8</accession>
<comment type="caution">
    <text evidence="2">The sequence shown here is derived from an EMBL/GenBank/DDBJ whole genome shotgun (WGS) entry which is preliminary data.</text>
</comment>
<evidence type="ECO:0000256" key="1">
    <source>
        <dbReference type="SAM" id="MobiDB-lite"/>
    </source>
</evidence>
<evidence type="ECO:0000313" key="3">
    <source>
        <dbReference type="Proteomes" id="UP000245634"/>
    </source>
</evidence>
<protein>
    <submittedName>
        <fullName evidence="2">Uncharacterized protein</fullName>
    </submittedName>
</protein>
<reference evidence="2 3" key="1">
    <citation type="submission" date="2018-05" db="EMBL/GenBank/DDBJ databases">
        <title>Genomic Encyclopedia of Type Strains, Phase IV (KMG-IV): sequencing the most valuable type-strain genomes for metagenomic binning, comparative biology and taxonomic classification.</title>
        <authorList>
            <person name="Goeker M."/>
        </authorList>
    </citation>
    <scope>NUCLEOTIDE SEQUENCE [LARGE SCALE GENOMIC DNA]</scope>
    <source>
        <strain evidence="2 3">DSM 18773</strain>
    </source>
</reference>
<proteinExistence type="predicted"/>
<name>A0A316D7A8_9BACL</name>
<dbReference type="Proteomes" id="UP000245634">
    <property type="component" value="Unassembled WGS sequence"/>
</dbReference>
<gene>
    <name evidence="2" type="ORF">C7459_12418</name>
</gene>
<organism evidence="2 3">
    <name type="scientific">Tumebacillus permanentifrigoris</name>
    <dbReference type="NCBI Taxonomy" id="378543"/>
    <lineage>
        <taxon>Bacteria</taxon>
        <taxon>Bacillati</taxon>
        <taxon>Bacillota</taxon>
        <taxon>Bacilli</taxon>
        <taxon>Bacillales</taxon>
        <taxon>Alicyclobacillaceae</taxon>
        <taxon>Tumebacillus</taxon>
    </lineage>
</organism>
<feature type="region of interest" description="Disordered" evidence="1">
    <location>
        <begin position="1"/>
        <end position="22"/>
    </location>
</feature>
<keyword evidence="3" id="KW-1185">Reference proteome</keyword>
<dbReference type="RefSeq" id="WP_109691139.1">
    <property type="nucleotide sequence ID" value="NZ_QGGL01000024.1"/>
</dbReference>
<dbReference type="EMBL" id="QGGL01000024">
    <property type="protein sequence ID" value="PWK05269.1"/>
    <property type="molecule type" value="Genomic_DNA"/>
</dbReference>